<reference evidence="1" key="1">
    <citation type="submission" date="2020-05" db="EMBL/GenBank/DDBJ databases">
        <authorList>
            <person name="Chiriac C."/>
            <person name="Salcher M."/>
            <person name="Ghai R."/>
            <person name="Kavagutti S V."/>
        </authorList>
    </citation>
    <scope>NUCLEOTIDE SEQUENCE</scope>
</reference>
<dbReference type="EMBL" id="CAEZZX010000057">
    <property type="protein sequence ID" value="CAB4775673.1"/>
    <property type="molecule type" value="Genomic_DNA"/>
</dbReference>
<protein>
    <submittedName>
        <fullName evidence="1">Unannotated protein</fullName>
    </submittedName>
</protein>
<proteinExistence type="predicted"/>
<sequence>MRSTNHDVHATITIEQVASAVTNDHVVTRWNKVHTKEGRKVTGQGVVTDSTFKPVCVFIAVNHVSVGSAVHKVVAWSTQLCGAIATTHGEVRSCTCDVTVEPRSSSVNKVAAIARHHNVNARRVGQRVITQTTDDAVIAWPTGRCVISVVATNRVVT</sequence>
<gene>
    <name evidence="1" type="ORF">UFOPK2938_00399</name>
</gene>
<accession>A0A6J6VY08</accession>
<evidence type="ECO:0000313" key="1">
    <source>
        <dbReference type="EMBL" id="CAB4775673.1"/>
    </source>
</evidence>
<dbReference type="AlphaFoldDB" id="A0A6J6VY08"/>
<organism evidence="1">
    <name type="scientific">freshwater metagenome</name>
    <dbReference type="NCBI Taxonomy" id="449393"/>
    <lineage>
        <taxon>unclassified sequences</taxon>
        <taxon>metagenomes</taxon>
        <taxon>ecological metagenomes</taxon>
    </lineage>
</organism>
<name>A0A6J6VY08_9ZZZZ</name>